<evidence type="ECO:0000256" key="3">
    <source>
        <dbReference type="ARBA" id="ARBA00022723"/>
    </source>
</evidence>
<dbReference type="AlphaFoldDB" id="A0A0X3ASM6"/>
<gene>
    <name evidence="8" type="primary">mobA</name>
    <name evidence="10" type="ORF">Ga0061079_11533</name>
</gene>
<evidence type="ECO:0000256" key="6">
    <source>
        <dbReference type="ARBA" id="ARBA00023134"/>
    </source>
</evidence>
<comment type="catalytic activity">
    <reaction evidence="8">
        <text>Mo-molybdopterin + GTP + H(+) = Mo-molybdopterin guanine dinucleotide + diphosphate</text>
        <dbReference type="Rhea" id="RHEA:34243"/>
        <dbReference type="ChEBI" id="CHEBI:15378"/>
        <dbReference type="ChEBI" id="CHEBI:33019"/>
        <dbReference type="ChEBI" id="CHEBI:37565"/>
        <dbReference type="ChEBI" id="CHEBI:71302"/>
        <dbReference type="ChEBI" id="CHEBI:71310"/>
        <dbReference type="EC" id="2.7.7.77"/>
    </reaction>
</comment>
<feature type="domain" description="MobA-like NTP transferase" evidence="9">
    <location>
        <begin position="5"/>
        <end position="140"/>
    </location>
</feature>
<dbReference type="Gene3D" id="3.90.550.10">
    <property type="entry name" value="Spore Coat Polysaccharide Biosynthesis Protein SpsA, Chain A"/>
    <property type="match status" value="1"/>
</dbReference>
<keyword evidence="11" id="KW-1185">Reference proteome</keyword>
<feature type="binding site" evidence="8">
    <location>
        <position position="20"/>
    </location>
    <ligand>
        <name>GTP</name>
        <dbReference type="ChEBI" id="CHEBI:37565"/>
    </ligand>
</feature>
<comment type="similarity">
    <text evidence="8">Belongs to the MobA family.</text>
</comment>
<dbReference type="HAMAP" id="MF_00316">
    <property type="entry name" value="MobA"/>
    <property type="match status" value="1"/>
</dbReference>
<dbReference type="SUPFAM" id="SSF53448">
    <property type="entry name" value="Nucleotide-diphospho-sugar transferases"/>
    <property type="match status" value="1"/>
</dbReference>
<protein>
    <recommendedName>
        <fullName evidence="8">Probable molybdenum cofactor guanylyltransferase</fullName>
        <shortName evidence="8">MoCo guanylyltransferase</shortName>
        <ecNumber evidence="8">2.7.7.77</ecNumber>
    </recommendedName>
    <alternativeName>
        <fullName evidence="8">GTP:molybdopterin guanylyltransferase</fullName>
    </alternativeName>
    <alternativeName>
        <fullName evidence="8">Mo-MPT guanylyltransferase</fullName>
    </alternativeName>
    <alternativeName>
        <fullName evidence="8">Molybdopterin guanylyltransferase</fullName>
    </alternativeName>
    <alternativeName>
        <fullName evidence="8">Molybdopterin-guanine dinucleotide synthase</fullName>
        <shortName evidence="8">MGD synthase</shortName>
    </alternativeName>
</protein>
<comment type="domain">
    <text evidence="8">The N-terminal domain determines nucleotide recognition and specific binding, while the C-terminal domain determines the specific binding to the target protein.</text>
</comment>
<dbReference type="GO" id="GO:0061603">
    <property type="term" value="F:molybdenum cofactor guanylyltransferase activity"/>
    <property type="evidence" value="ECO:0007669"/>
    <property type="project" value="UniProtKB-EC"/>
</dbReference>
<dbReference type="CDD" id="cd02503">
    <property type="entry name" value="MobA"/>
    <property type="match status" value="1"/>
</dbReference>
<evidence type="ECO:0000256" key="2">
    <source>
        <dbReference type="ARBA" id="ARBA00022679"/>
    </source>
</evidence>
<evidence type="ECO:0000313" key="10">
    <source>
        <dbReference type="EMBL" id="CVK17067.1"/>
    </source>
</evidence>
<dbReference type="Proteomes" id="UP000182761">
    <property type="component" value="Unassembled WGS sequence"/>
</dbReference>
<dbReference type="GO" id="GO:0006777">
    <property type="term" value="P:Mo-molybdopterin cofactor biosynthetic process"/>
    <property type="evidence" value="ECO:0007669"/>
    <property type="project" value="UniProtKB-KW"/>
</dbReference>
<sequence length="186" mass="21145">MIMEAYILAGGKSIRMGEDKGLKKLNDIPIIQYSIDTLSYCFPIIKINTDKEEYKQFGWELVPDKIKNKGPLGGIHAALDHSKKDVFIVSCDMPFITVEAVNYLLDKHDNSLATVASCKGRIQPLFGIYTYDALQLIEEKMAGNQLKMMDFILKTPSKIIEMSEIIDTEIFSNINTQEEFKKIEKI</sequence>
<accession>A0A0X3ASM6</accession>
<name>A0A0X3ASM6_9FLAO</name>
<comment type="function">
    <text evidence="8">Transfers a GMP moiety from GTP to Mo-molybdopterin (Mo-MPT) cofactor (Moco or molybdenum cofactor) to form Mo-molybdopterin guanine dinucleotide (Mo-MGD) cofactor.</text>
</comment>
<keyword evidence="1 8" id="KW-0963">Cytoplasm</keyword>
<feature type="binding site" evidence="8">
    <location>
        <position position="64"/>
    </location>
    <ligand>
        <name>GTP</name>
        <dbReference type="ChEBI" id="CHEBI:37565"/>
    </ligand>
</feature>
<dbReference type="GO" id="GO:0046872">
    <property type="term" value="F:metal ion binding"/>
    <property type="evidence" value="ECO:0007669"/>
    <property type="project" value="UniProtKB-KW"/>
</dbReference>
<evidence type="ECO:0000259" key="9">
    <source>
        <dbReference type="Pfam" id="PF12804"/>
    </source>
</evidence>
<dbReference type="STRING" id="1586267.GCA_001418685_01936"/>
<proteinExistence type="inferred from homology"/>
<dbReference type="OrthoDB" id="9788394at2"/>
<keyword evidence="7 8" id="KW-0501">Molybdenum cofactor biosynthesis</keyword>
<feature type="binding site" evidence="8">
    <location>
        <position position="92"/>
    </location>
    <ligand>
        <name>Mg(2+)</name>
        <dbReference type="ChEBI" id="CHEBI:18420"/>
    </ligand>
</feature>
<dbReference type="GO" id="GO:0005525">
    <property type="term" value="F:GTP binding"/>
    <property type="evidence" value="ECO:0007669"/>
    <property type="project" value="UniProtKB-UniRule"/>
</dbReference>
<feature type="binding site" evidence="8">
    <location>
        <begin position="8"/>
        <end position="10"/>
    </location>
    <ligand>
        <name>GTP</name>
        <dbReference type="ChEBI" id="CHEBI:37565"/>
    </ligand>
</feature>
<dbReference type="InterPro" id="IPR025877">
    <property type="entry name" value="MobA-like_NTP_Trfase"/>
</dbReference>
<keyword evidence="5 8" id="KW-0460">Magnesium</keyword>
<feature type="binding site" evidence="8">
    <location>
        <position position="92"/>
    </location>
    <ligand>
        <name>GTP</name>
        <dbReference type="ChEBI" id="CHEBI:37565"/>
    </ligand>
</feature>
<evidence type="ECO:0000256" key="4">
    <source>
        <dbReference type="ARBA" id="ARBA00022741"/>
    </source>
</evidence>
<reference evidence="10 11" key="1">
    <citation type="submission" date="2016-01" db="EMBL/GenBank/DDBJ databases">
        <authorList>
            <person name="McClelland M."/>
            <person name="Jain A."/>
            <person name="Saraogi P."/>
            <person name="Mendelson R."/>
            <person name="Westerman R."/>
            <person name="SanMiguel P."/>
            <person name="Csonka L."/>
        </authorList>
    </citation>
    <scope>NUCLEOTIDE SEQUENCE [LARGE SCALE GENOMIC DNA]</scope>
    <source>
        <strain evidence="10 11">R-53146</strain>
    </source>
</reference>
<comment type="subcellular location">
    <subcellularLocation>
        <location evidence="8">Cytoplasm</location>
    </subcellularLocation>
</comment>
<keyword evidence="2 8" id="KW-0808">Transferase</keyword>
<evidence type="ECO:0000256" key="7">
    <source>
        <dbReference type="ARBA" id="ARBA00023150"/>
    </source>
</evidence>
<keyword evidence="4 8" id="KW-0547">Nucleotide-binding</keyword>
<dbReference type="InterPro" id="IPR013482">
    <property type="entry name" value="Molybde_CF_guanTrfase"/>
</dbReference>
<dbReference type="GO" id="GO:0005737">
    <property type="term" value="C:cytoplasm"/>
    <property type="evidence" value="ECO:0007669"/>
    <property type="project" value="UniProtKB-SubCell"/>
</dbReference>
<dbReference type="PANTHER" id="PTHR19136">
    <property type="entry name" value="MOLYBDENUM COFACTOR GUANYLYLTRANSFERASE"/>
    <property type="match status" value="1"/>
</dbReference>
<keyword evidence="3 8" id="KW-0479">Metal-binding</keyword>
<dbReference type="InterPro" id="IPR029044">
    <property type="entry name" value="Nucleotide-diphossugar_trans"/>
</dbReference>
<evidence type="ECO:0000256" key="5">
    <source>
        <dbReference type="ARBA" id="ARBA00022842"/>
    </source>
</evidence>
<keyword evidence="6 8" id="KW-0342">GTP-binding</keyword>
<dbReference type="Pfam" id="PF12804">
    <property type="entry name" value="NTP_transf_3"/>
    <property type="match status" value="1"/>
</dbReference>
<evidence type="ECO:0000256" key="8">
    <source>
        <dbReference type="HAMAP-Rule" id="MF_00316"/>
    </source>
</evidence>
<dbReference type="PANTHER" id="PTHR19136:SF81">
    <property type="entry name" value="MOLYBDENUM COFACTOR GUANYLYLTRANSFERASE"/>
    <property type="match status" value="1"/>
</dbReference>
<dbReference type="EMBL" id="FCOR01000015">
    <property type="protein sequence ID" value="CVK17067.1"/>
    <property type="molecule type" value="Genomic_DNA"/>
</dbReference>
<comment type="cofactor">
    <cofactor evidence="8">
        <name>Mg(2+)</name>
        <dbReference type="ChEBI" id="CHEBI:18420"/>
    </cofactor>
</comment>
<dbReference type="EC" id="2.7.7.77" evidence="8"/>
<feature type="binding site" evidence="8">
    <location>
        <position position="48"/>
    </location>
    <ligand>
        <name>GTP</name>
        <dbReference type="ChEBI" id="CHEBI:37565"/>
    </ligand>
</feature>
<organism evidence="10 11">
    <name type="scientific">Apibacter mensalis</name>
    <dbReference type="NCBI Taxonomy" id="1586267"/>
    <lineage>
        <taxon>Bacteria</taxon>
        <taxon>Pseudomonadati</taxon>
        <taxon>Bacteroidota</taxon>
        <taxon>Flavobacteriia</taxon>
        <taxon>Flavobacteriales</taxon>
        <taxon>Weeksellaceae</taxon>
        <taxon>Apibacter</taxon>
    </lineage>
</organism>
<evidence type="ECO:0000313" key="11">
    <source>
        <dbReference type="Proteomes" id="UP000182761"/>
    </source>
</evidence>
<evidence type="ECO:0000256" key="1">
    <source>
        <dbReference type="ARBA" id="ARBA00022490"/>
    </source>
</evidence>